<dbReference type="RefSeq" id="WP_141292301.1">
    <property type="nucleotide sequence ID" value="NZ_BJMN01000001.1"/>
</dbReference>
<feature type="region of interest" description="Disordered" evidence="1">
    <location>
        <begin position="182"/>
        <end position="205"/>
    </location>
</feature>
<dbReference type="AlphaFoldDB" id="A0A4Y3RAI4"/>
<keyword evidence="3" id="KW-1185">Reference proteome</keyword>
<dbReference type="OrthoDB" id="3276909at2"/>
<dbReference type="EMBL" id="BJMN01000001">
    <property type="protein sequence ID" value="GEB54484.1"/>
    <property type="molecule type" value="Genomic_DNA"/>
</dbReference>
<evidence type="ECO:0000256" key="1">
    <source>
        <dbReference type="SAM" id="MobiDB-lite"/>
    </source>
</evidence>
<proteinExistence type="predicted"/>
<reference evidence="2 3" key="1">
    <citation type="submission" date="2019-06" db="EMBL/GenBank/DDBJ databases">
        <title>Whole genome shotgun sequence of Streptomyces gardneri NBRC 12865.</title>
        <authorList>
            <person name="Hosoyama A."/>
            <person name="Uohara A."/>
            <person name="Ohji S."/>
            <person name="Ichikawa N."/>
        </authorList>
    </citation>
    <scope>NUCLEOTIDE SEQUENCE [LARGE SCALE GENOMIC DNA]</scope>
    <source>
        <strain evidence="2 3">NBRC 12865</strain>
    </source>
</reference>
<accession>A0A4Y3RAI4</accession>
<comment type="caution">
    <text evidence="2">The sequence shown here is derived from an EMBL/GenBank/DDBJ whole genome shotgun (WGS) entry which is preliminary data.</text>
</comment>
<evidence type="ECO:0000313" key="3">
    <source>
        <dbReference type="Proteomes" id="UP000315226"/>
    </source>
</evidence>
<sequence length="465" mass="50373">MLTSTANGTSRLSLWLRVREFAVPPSMIETASTRRLRGDWAGACAAARIDVDLDLRALARDHGRELARRVRDDLRHLAPDLLRWHMPRIAPDGLLRPGLTVALARYGQSGPDGVGPAPHLVARTPPAWADAGQRISLAWWDGHPTGPGAGAAARHPHPRPSRLFRFDLHRHLWDARRADELRARSGDGRTPASAPGLPEPSGEALSPGLRCAVDRWVAEAQLLNRAEGRPEGGAVVVRLGSGRRMLLEPLLDGGAAVTPAPPESLAATLPVLPDAATWVLPDLELLRAGLVEGDRLHPLVAAALVPDHRPTRPLRPPDEAGQPRLVECRGARHRIGLVDGVLTPLDHDPAEVRREELLVALTGTPLPCLRAIDEAHRRPDCLTGVRERLDHGDTAGALAVVEGLLGPDAVLRGGALRDELEAAAHRRITYGLYRAGLVGPAPDRLLPGVRRPRDRRSHPRDVTRR</sequence>
<name>A0A4Y3RAI4_9ACTN</name>
<dbReference type="Proteomes" id="UP000315226">
    <property type="component" value="Unassembled WGS sequence"/>
</dbReference>
<protein>
    <submittedName>
        <fullName evidence="2">Uncharacterized protein</fullName>
    </submittedName>
</protein>
<gene>
    <name evidence="2" type="ORF">SGA01_00890</name>
</gene>
<organism evidence="2 3">
    <name type="scientific">Streptomyces gardneri</name>
    <dbReference type="NCBI Taxonomy" id="66892"/>
    <lineage>
        <taxon>Bacteria</taxon>
        <taxon>Bacillati</taxon>
        <taxon>Actinomycetota</taxon>
        <taxon>Actinomycetes</taxon>
        <taxon>Kitasatosporales</taxon>
        <taxon>Streptomycetaceae</taxon>
        <taxon>Streptomyces</taxon>
    </lineage>
</organism>
<evidence type="ECO:0000313" key="2">
    <source>
        <dbReference type="EMBL" id="GEB54484.1"/>
    </source>
</evidence>
<feature type="region of interest" description="Disordered" evidence="1">
    <location>
        <begin position="443"/>
        <end position="465"/>
    </location>
</feature>